<evidence type="ECO:0000259" key="3">
    <source>
        <dbReference type="Pfam" id="PF01557"/>
    </source>
</evidence>
<organism evidence="4 5">
    <name type="scientific">Paenibacillus thalictri</name>
    <dbReference type="NCBI Taxonomy" id="2527873"/>
    <lineage>
        <taxon>Bacteria</taxon>
        <taxon>Bacillati</taxon>
        <taxon>Bacillota</taxon>
        <taxon>Bacilli</taxon>
        <taxon>Bacillales</taxon>
        <taxon>Paenibacillaceae</taxon>
        <taxon>Paenibacillus</taxon>
    </lineage>
</organism>
<feature type="domain" description="Fumarylacetoacetase-like C-terminal" evidence="3">
    <location>
        <begin position="102"/>
        <end position="305"/>
    </location>
</feature>
<gene>
    <name evidence="4" type="ORF">EYB31_27035</name>
</gene>
<dbReference type="GO" id="GO:0016787">
    <property type="term" value="F:hydrolase activity"/>
    <property type="evidence" value="ECO:0007669"/>
    <property type="project" value="UniProtKB-KW"/>
</dbReference>
<dbReference type="InterPro" id="IPR051121">
    <property type="entry name" value="FAH"/>
</dbReference>
<comment type="similarity">
    <text evidence="1">Belongs to the FAH family.</text>
</comment>
<proteinExistence type="inferred from homology"/>
<protein>
    <submittedName>
        <fullName evidence="4">FAA hydrolase family protein</fullName>
    </submittedName>
</protein>
<evidence type="ECO:0000313" key="4">
    <source>
        <dbReference type="EMBL" id="TBL73335.1"/>
    </source>
</evidence>
<dbReference type="InterPro" id="IPR011234">
    <property type="entry name" value="Fumarylacetoacetase-like_C"/>
</dbReference>
<dbReference type="GO" id="GO:0046872">
    <property type="term" value="F:metal ion binding"/>
    <property type="evidence" value="ECO:0007669"/>
    <property type="project" value="UniProtKB-KW"/>
</dbReference>
<sequence length="307" mass="33161">MRLVTYSTNGSPLRLGILLGDDTILDPQLAYCEKLIAAGQGRAEELAQALLPSDPTAFLANGDFAVKAAGEAIEYAAGTPQTSALYNKADVTLGSPVPKPNKIICVGLNYRDHIQEMGREIPSVPLIFAKFGPAVIGPFDDVPRNAHLTQKLDYEAEFAFVIGKKGKDIPRADAFDYVAGYCAVNDITARDMQKRTLQWLQGKTLDASLPMGPCLVTKDEIEDPHNLNITLTVNGEIRQTSNTKQLVFDVPQLVEFLSHIVTLEPGDVVCTGTPGGVGEARGIFLQTGDVVRVELENVGVIENRIAE</sequence>
<accession>A0A4Q9DLI5</accession>
<dbReference type="GO" id="GO:0019752">
    <property type="term" value="P:carboxylic acid metabolic process"/>
    <property type="evidence" value="ECO:0007669"/>
    <property type="project" value="UniProtKB-ARBA"/>
</dbReference>
<comment type="caution">
    <text evidence="4">The sequence shown here is derived from an EMBL/GenBank/DDBJ whole genome shotgun (WGS) entry which is preliminary data.</text>
</comment>
<keyword evidence="2" id="KW-0479">Metal-binding</keyword>
<dbReference type="Pfam" id="PF01557">
    <property type="entry name" value="FAA_hydrolase"/>
    <property type="match status" value="1"/>
</dbReference>
<dbReference type="FunFam" id="3.90.850.10:FF:000002">
    <property type="entry name" value="2-hydroxyhepta-2,4-diene-1,7-dioate isomerase"/>
    <property type="match status" value="1"/>
</dbReference>
<evidence type="ECO:0000256" key="2">
    <source>
        <dbReference type="ARBA" id="ARBA00022723"/>
    </source>
</evidence>
<evidence type="ECO:0000313" key="5">
    <source>
        <dbReference type="Proteomes" id="UP000293142"/>
    </source>
</evidence>
<keyword evidence="4" id="KW-0378">Hydrolase</keyword>
<dbReference type="EMBL" id="SIRE01000021">
    <property type="protein sequence ID" value="TBL73335.1"/>
    <property type="molecule type" value="Genomic_DNA"/>
</dbReference>
<dbReference type="GO" id="GO:0016853">
    <property type="term" value="F:isomerase activity"/>
    <property type="evidence" value="ECO:0007669"/>
    <property type="project" value="UniProtKB-ARBA"/>
</dbReference>
<reference evidence="4 5" key="1">
    <citation type="submission" date="2019-02" db="EMBL/GenBank/DDBJ databases">
        <title>Paenibacillus sp. nov., isolated from surface-sterilized tissue of Thalictrum simplex L.</title>
        <authorList>
            <person name="Tuo L."/>
        </authorList>
    </citation>
    <scope>NUCLEOTIDE SEQUENCE [LARGE SCALE GENOMIC DNA]</scope>
    <source>
        <strain evidence="4 5">N2SHLJ1</strain>
    </source>
</reference>
<dbReference type="Proteomes" id="UP000293142">
    <property type="component" value="Unassembled WGS sequence"/>
</dbReference>
<name>A0A4Q9DLI5_9BACL</name>
<dbReference type="Gene3D" id="3.90.850.10">
    <property type="entry name" value="Fumarylacetoacetase-like, C-terminal domain"/>
    <property type="match status" value="1"/>
</dbReference>
<dbReference type="RefSeq" id="WP_131016579.1">
    <property type="nucleotide sequence ID" value="NZ_SIRE01000021.1"/>
</dbReference>
<dbReference type="InterPro" id="IPR036663">
    <property type="entry name" value="Fumarylacetoacetase_C_sf"/>
</dbReference>
<keyword evidence="5" id="KW-1185">Reference proteome</keyword>
<dbReference type="OrthoDB" id="9805307at2"/>
<dbReference type="SUPFAM" id="SSF56529">
    <property type="entry name" value="FAH"/>
    <property type="match status" value="1"/>
</dbReference>
<evidence type="ECO:0000256" key="1">
    <source>
        <dbReference type="ARBA" id="ARBA00010211"/>
    </source>
</evidence>
<dbReference type="PANTHER" id="PTHR42796:SF4">
    <property type="entry name" value="FUMARYLACETOACETATE HYDROLASE DOMAIN-CONTAINING PROTEIN 2A"/>
    <property type="match status" value="1"/>
</dbReference>
<dbReference type="PANTHER" id="PTHR42796">
    <property type="entry name" value="FUMARYLACETOACETATE HYDROLASE DOMAIN-CONTAINING PROTEIN 2A-RELATED"/>
    <property type="match status" value="1"/>
</dbReference>
<dbReference type="AlphaFoldDB" id="A0A4Q9DLI5"/>